<dbReference type="GO" id="GO:0005524">
    <property type="term" value="F:ATP binding"/>
    <property type="evidence" value="ECO:0007669"/>
    <property type="project" value="UniProtKB-UniRule"/>
</dbReference>
<dbReference type="NCBIfam" id="NF004630">
    <property type="entry name" value="PRK05974.1"/>
    <property type="match status" value="1"/>
</dbReference>
<comment type="catalytic activity">
    <reaction evidence="6">
        <text>N(2)-formyl-N(1)-(5-phospho-beta-D-ribosyl)glycinamide + L-glutamine + ATP + H2O = 2-formamido-N(1)-(5-O-phospho-beta-D-ribosyl)acetamidine + L-glutamate + ADP + phosphate + H(+)</text>
        <dbReference type="Rhea" id="RHEA:17129"/>
        <dbReference type="ChEBI" id="CHEBI:15377"/>
        <dbReference type="ChEBI" id="CHEBI:15378"/>
        <dbReference type="ChEBI" id="CHEBI:29985"/>
        <dbReference type="ChEBI" id="CHEBI:30616"/>
        <dbReference type="ChEBI" id="CHEBI:43474"/>
        <dbReference type="ChEBI" id="CHEBI:58359"/>
        <dbReference type="ChEBI" id="CHEBI:147286"/>
        <dbReference type="ChEBI" id="CHEBI:147287"/>
        <dbReference type="ChEBI" id="CHEBI:456216"/>
        <dbReference type="EC" id="6.3.5.3"/>
    </reaction>
</comment>
<comment type="pathway">
    <text evidence="6">Purine metabolism; IMP biosynthesis via de novo pathway; 5-amino-1-(5-phospho-D-ribosyl)imidazole from N(2)-formyl-N(1)-(5-phospho-D-ribosyl)glycinamide: step 1/2.</text>
</comment>
<dbReference type="InterPro" id="IPR036604">
    <property type="entry name" value="PurS-like_sf"/>
</dbReference>
<evidence type="ECO:0000256" key="5">
    <source>
        <dbReference type="ARBA" id="ARBA00022840"/>
    </source>
</evidence>
<keyword evidence="1 6" id="KW-0963">Cytoplasm</keyword>
<dbReference type="RefSeq" id="WP_115579325.1">
    <property type="nucleotide sequence ID" value="NZ_NXLX01000014.1"/>
</dbReference>
<name>A0A3D8J802_9HELI</name>
<evidence type="ECO:0000256" key="1">
    <source>
        <dbReference type="ARBA" id="ARBA00022490"/>
    </source>
</evidence>
<protein>
    <recommendedName>
        <fullName evidence="6">Phosphoribosylformylglycinamidine synthase subunit PurS</fullName>
        <shortName evidence="6">FGAM synthase</shortName>
        <ecNumber evidence="6">6.3.5.3</ecNumber>
    </recommendedName>
    <alternativeName>
        <fullName evidence="6">Formylglycinamide ribonucleotide amidotransferase subunit III</fullName>
        <shortName evidence="6">FGAR amidotransferase III</shortName>
        <shortName evidence="6">FGAR-AT III</shortName>
    </alternativeName>
    <alternativeName>
        <fullName evidence="6">Phosphoribosylformylglycinamidine synthase subunit III</fullName>
    </alternativeName>
</protein>
<dbReference type="InterPro" id="IPR003850">
    <property type="entry name" value="PurS"/>
</dbReference>
<keyword evidence="4 6" id="KW-0658">Purine biosynthesis</keyword>
<sequence length="80" mass="9058">MKAHILVYLKDGVLNPEAKAIENALKSLDFASVQSVKMSKKITITLAHNDRQKAIKECEKMVQELLANTVIEDYNIEIEE</sequence>
<keyword evidence="5 6" id="KW-0067">ATP-binding</keyword>
<dbReference type="UniPathway" id="UPA00074">
    <property type="reaction ID" value="UER00128"/>
</dbReference>
<evidence type="ECO:0000256" key="4">
    <source>
        <dbReference type="ARBA" id="ARBA00022755"/>
    </source>
</evidence>
<dbReference type="OrthoDB" id="9799101at2"/>
<evidence type="ECO:0000313" key="7">
    <source>
        <dbReference type="EMBL" id="RDU72991.1"/>
    </source>
</evidence>
<gene>
    <name evidence="6" type="primary">purS</name>
    <name evidence="7" type="ORF">CQA57_05995</name>
</gene>
<dbReference type="HAMAP" id="MF_01926">
    <property type="entry name" value="PurS"/>
    <property type="match status" value="1"/>
</dbReference>
<dbReference type="GO" id="GO:0004642">
    <property type="term" value="F:phosphoribosylformylglycinamidine synthase activity"/>
    <property type="evidence" value="ECO:0007669"/>
    <property type="project" value="UniProtKB-UniRule"/>
</dbReference>
<comment type="similarity">
    <text evidence="6">Belongs to the PurS family.</text>
</comment>
<keyword evidence="2 6" id="KW-0436">Ligase</keyword>
<dbReference type="PANTHER" id="PTHR34696">
    <property type="entry name" value="PHOSPHORIBOSYLFORMYLGLYCINAMIDINE SYNTHASE SUBUNIT PURS"/>
    <property type="match status" value="1"/>
</dbReference>
<keyword evidence="3 6" id="KW-0547">Nucleotide-binding</keyword>
<dbReference type="Proteomes" id="UP000256695">
    <property type="component" value="Unassembled WGS sequence"/>
</dbReference>
<dbReference type="AlphaFoldDB" id="A0A3D8J802"/>
<comment type="caution">
    <text evidence="7">The sequence shown here is derived from an EMBL/GenBank/DDBJ whole genome shotgun (WGS) entry which is preliminary data.</text>
</comment>
<dbReference type="SUPFAM" id="SSF82697">
    <property type="entry name" value="PurS-like"/>
    <property type="match status" value="1"/>
</dbReference>
<dbReference type="EMBL" id="NXLX01000014">
    <property type="protein sequence ID" value="RDU72991.1"/>
    <property type="molecule type" value="Genomic_DNA"/>
</dbReference>
<proteinExistence type="inferred from homology"/>
<dbReference type="GO" id="GO:0006189">
    <property type="term" value="P:'de novo' IMP biosynthetic process"/>
    <property type="evidence" value="ECO:0007669"/>
    <property type="project" value="UniProtKB-UniRule"/>
</dbReference>
<dbReference type="Pfam" id="PF02700">
    <property type="entry name" value="PurS"/>
    <property type="match status" value="1"/>
</dbReference>
<reference evidence="7 8" key="1">
    <citation type="submission" date="2018-04" db="EMBL/GenBank/DDBJ databases">
        <title>Novel Campyloabacter and Helicobacter Species and Strains.</title>
        <authorList>
            <person name="Mannion A.J."/>
            <person name="Shen Z."/>
            <person name="Fox J.G."/>
        </authorList>
    </citation>
    <scope>NUCLEOTIDE SEQUENCE [LARGE SCALE GENOMIC DNA]</scope>
    <source>
        <strain evidence="7 8">MIT 04-9362</strain>
    </source>
</reference>
<keyword evidence="8" id="KW-1185">Reference proteome</keyword>
<dbReference type="NCBIfam" id="TIGR00302">
    <property type="entry name" value="phosphoribosylformylglycinamidine synthase subunit PurS"/>
    <property type="match status" value="1"/>
</dbReference>
<organism evidence="7 8">
    <name type="scientific">Helicobacter anseris</name>
    <dbReference type="NCBI Taxonomy" id="375926"/>
    <lineage>
        <taxon>Bacteria</taxon>
        <taxon>Pseudomonadati</taxon>
        <taxon>Campylobacterota</taxon>
        <taxon>Epsilonproteobacteria</taxon>
        <taxon>Campylobacterales</taxon>
        <taxon>Helicobacteraceae</taxon>
        <taxon>Helicobacter</taxon>
    </lineage>
</organism>
<dbReference type="EC" id="6.3.5.3" evidence="6"/>
<evidence type="ECO:0000256" key="2">
    <source>
        <dbReference type="ARBA" id="ARBA00022598"/>
    </source>
</evidence>
<accession>A0A3D8J802</accession>
<evidence type="ECO:0000313" key="8">
    <source>
        <dbReference type="Proteomes" id="UP000256695"/>
    </source>
</evidence>
<comment type="subcellular location">
    <subcellularLocation>
        <location evidence="6">Cytoplasm</location>
    </subcellularLocation>
</comment>
<dbReference type="Gene3D" id="3.30.1280.10">
    <property type="entry name" value="Phosphoribosylformylglycinamidine synthase subunit PurS"/>
    <property type="match status" value="1"/>
</dbReference>
<evidence type="ECO:0000256" key="3">
    <source>
        <dbReference type="ARBA" id="ARBA00022741"/>
    </source>
</evidence>
<comment type="subunit">
    <text evidence="6">Part of the FGAM synthase complex composed of 1 PurL, 1 PurQ and 2 PurS subunits.</text>
</comment>
<dbReference type="GO" id="GO:0005737">
    <property type="term" value="C:cytoplasm"/>
    <property type="evidence" value="ECO:0007669"/>
    <property type="project" value="UniProtKB-SubCell"/>
</dbReference>
<dbReference type="PANTHER" id="PTHR34696:SF1">
    <property type="entry name" value="PHOSPHORIBOSYLFORMYLGLYCINAMIDINE SYNTHASE SUBUNIT PURS"/>
    <property type="match status" value="1"/>
</dbReference>
<comment type="function">
    <text evidence="6">Part of the phosphoribosylformylglycinamidine synthase complex involved in the purines biosynthetic pathway. Catalyzes the ATP-dependent conversion of formylglycinamide ribonucleotide (FGAR) and glutamine to yield formylglycinamidine ribonucleotide (FGAM) and glutamate. The FGAM synthase complex is composed of three subunits. PurQ produces an ammonia molecule by converting glutamine to glutamate. PurL transfers the ammonia molecule to FGAR to form FGAM in an ATP-dependent manner. PurS interacts with PurQ and PurL and is thought to assist in the transfer of the ammonia molecule from PurQ to PurL.</text>
</comment>
<evidence type="ECO:0000256" key="6">
    <source>
        <dbReference type="HAMAP-Rule" id="MF_01926"/>
    </source>
</evidence>